<keyword evidence="3" id="KW-1185">Reference proteome</keyword>
<organism evidence="2 3">
    <name type="scientific">Nannocystis punicea</name>
    <dbReference type="NCBI Taxonomy" id="2995304"/>
    <lineage>
        <taxon>Bacteria</taxon>
        <taxon>Pseudomonadati</taxon>
        <taxon>Myxococcota</taxon>
        <taxon>Polyangia</taxon>
        <taxon>Nannocystales</taxon>
        <taxon>Nannocystaceae</taxon>
        <taxon>Nannocystis</taxon>
    </lineage>
</organism>
<evidence type="ECO:0000313" key="3">
    <source>
        <dbReference type="Proteomes" id="UP001164459"/>
    </source>
</evidence>
<name>A0ABY7HFQ8_9BACT</name>
<proteinExistence type="predicted"/>
<dbReference type="Proteomes" id="UP001164459">
    <property type="component" value="Chromosome"/>
</dbReference>
<evidence type="ECO:0000313" key="2">
    <source>
        <dbReference type="EMBL" id="WAS97907.1"/>
    </source>
</evidence>
<dbReference type="RefSeq" id="WP_269040273.1">
    <property type="nucleotide sequence ID" value="NZ_CP114040.1"/>
</dbReference>
<evidence type="ECO:0000256" key="1">
    <source>
        <dbReference type="SAM" id="MobiDB-lite"/>
    </source>
</evidence>
<feature type="region of interest" description="Disordered" evidence="1">
    <location>
        <begin position="1"/>
        <end position="20"/>
    </location>
</feature>
<sequence>MVASGCEEVEPFAEDAELSPADELAAGGEEAVARGGTSMQSRYGLTCSSRWDEAGGATNCGGTPGVKWRLKVRCWWQGERLGAWKSGPGNDRIACSLGAESSRVVWG</sequence>
<accession>A0ABY7HFQ8</accession>
<gene>
    <name evidence="2" type="ORF">O0S08_17335</name>
</gene>
<feature type="compositionally biased region" description="Acidic residues" evidence="1">
    <location>
        <begin position="7"/>
        <end position="17"/>
    </location>
</feature>
<protein>
    <submittedName>
        <fullName evidence="2">Uncharacterized protein</fullName>
    </submittedName>
</protein>
<reference evidence="2" key="1">
    <citation type="submission" date="2022-11" db="EMBL/GenBank/DDBJ databases">
        <title>Minimal conservation of predation-associated metabolite biosynthetic gene clusters underscores biosynthetic potential of Myxococcota including descriptions for ten novel species: Archangium lansinium sp. nov., Myxococcus landrumus sp. nov., Nannocystis bai.</title>
        <authorList>
            <person name="Ahearne A."/>
            <person name="Stevens C."/>
            <person name="Dowd S."/>
        </authorList>
    </citation>
    <scope>NUCLEOTIDE SEQUENCE</scope>
    <source>
        <strain evidence="2">Fl3</strain>
    </source>
</reference>
<dbReference type="EMBL" id="CP114040">
    <property type="protein sequence ID" value="WAS97907.1"/>
    <property type="molecule type" value="Genomic_DNA"/>
</dbReference>